<comment type="caution">
    <text evidence="2">The sequence shown here is derived from an EMBL/GenBank/DDBJ whole genome shotgun (WGS) entry which is preliminary data.</text>
</comment>
<dbReference type="AlphaFoldDB" id="A0A6V7XAR0"/>
<keyword evidence="1" id="KW-0472">Membrane</keyword>
<organism evidence="2 3">
    <name type="scientific">Meloidogyne enterolobii</name>
    <name type="common">Root-knot nematode worm</name>
    <name type="synonym">Meloidogyne mayaguensis</name>
    <dbReference type="NCBI Taxonomy" id="390850"/>
    <lineage>
        <taxon>Eukaryota</taxon>
        <taxon>Metazoa</taxon>
        <taxon>Ecdysozoa</taxon>
        <taxon>Nematoda</taxon>
        <taxon>Chromadorea</taxon>
        <taxon>Rhabditida</taxon>
        <taxon>Tylenchina</taxon>
        <taxon>Tylenchomorpha</taxon>
        <taxon>Tylenchoidea</taxon>
        <taxon>Meloidogynidae</taxon>
        <taxon>Meloidogyninae</taxon>
        <taxon>Meloidogyne</taxon>
    </lineage>
</organism>
<reference evidence="2 3" key="1">
    <citation type="submission" date="2020-08" db="EMBL/GenBank/DDBJ databases">
        <authorList>
            <person name="Koutsovoulos G."/>
            <person name="Danchin GJ E."/>
        </authorList>
    </citation>
    <scope>NUCLEOTIDE SEQUENCE [LARGE SCALE GENOMIC DNA]</scope>
</reference>
<protein>
    <submittedName>
        <fullName evidence="2">Uncharacterized protein</fullName>
    </submittedName>
</protein>
<proteinExistence type="predicted"/>
<dbReference type="EMBL" id="CAJEWN010001305">
    <property type="protein sequence ID" value="CAD2196348.1"/>
    <property type="molecule type" value="Genomic_DNA"/>
</dbReference>
<sequence>MREPDDSSESNRARSGLVVQIPEEPSELVSVKVFIKTSNCPKRVELCSGCSNKIKQFLCGESSDNDLNDELNVALRNSDQNHVSERVTTNSTVEGVNGVLNGNDSLKDNNNEQNSIADINITILMKLLMKLKNLLIVMVVWFLMWKWTQSLMILLNLK</sequence>
<keyword evidence="1" id="KW-0812">Transmembrane</keyword>
<name>A0A6V7XAR0_MELEN</name>
<accession>A0A6V7XAR0</accession>
<evidence type="ECO:0000313" key="2">
    <source>
        <dbReference type="EMBL" id="CAD2196348.1"/>
    </source>
</evidence>
<evidence type="ECO:0000256" key="1">
    <source>
        <dbReference type="SAM" id="Phobius"/>
    </source>
</evidence>
<feature type="transmembrane region" description="Helical" evidence="1">
    <location>
        <begin position="134"/>
        <end position="155"/>
    </location>
</feature>
<gene>
    <name evidence="2" type="ORF">MENT_LOCUS49508</name>
</gene>
<keyword evidence="1" id="KW-1133">Transmembrane helix</keyword>
<evidence type="ECO:0000313" key="3">
    <source>
        <dbReference type="Proteomes" id="UP000580250"/>
    </source>
</evidence>
<dbReference type="Proteomes" id="UP000580250">
    <property type="component" value="Unassembled WGS sequence"/>
</dbReference>